<dbReference type="Pfam" id="PF00005">
    <property type="entry name" value="ABC_tran"/>
    <property type="match status" value="2"/>
</dbReference>
<dbReference type="Proteomes" id="UP001172155">
    <property type="component" value="Unassembled WGS sequence"/>
</dbReference>
<dbReference type="InterPro" id="IPR044726">
    <property type="entry name" value="ABCC_6TM_D2"/>
</dbReference>
<feature type="domain" description="ABC transporter" evidence="9">
    <location>
        <begin position="1138"/>
        <end position="1377"/>
    </location>
</feature>
<protein>
    <submittedName>
        <fullName evidence="11">ABC transporter type 1, transmembrane domain-containing protein</fullName>
    </submittedName>
</protein>
<dbReference type="PANTHER" id="PTHR24223:SF345">
    <property type="entry name" value="ABC MULTIDRUG TRANSPORTER (EUROFUNG)"/>
    <property type="match status" value="1"/>
</dbReference>
<gene>
    <name evidence="11" type="ORF">B0T18DRAFT_481630</name>
</gene>
<feature type="domain" description="ABC transmembrane type-1" evidence="10">
    <location>
        <begin position="259"/>
        <end position="536"/>
    </location>
</feature>
<dbReference type="InterPro" id="IPR003593">
    <property type="entry name" value="AAA+_ATPase"/>
</dbReference>
<comment type="subcellular location">
    <subcellularLocation>
        <location evidence="1">Membrane</location>
        <topology evidence="1">Multi-pass membrane protein</topology>
    </subcellularLocation>
</comment>
<dbReference type="Gene3D" id="3.40.50.300">
    <property type="entry name" value="P-loop containing nucleotide triphosphate hydrolases"/>
    <property type="match status" value="2"/>
</dbReference>
<dbReference type="InterPro" id="IPR017871">
    <property type="entry name" value="ABC_transporter-like_CS"/>
</dbReference>
<evidence type="ECO:0000256" key="3">
    <source>
        <dbReference type="ARBA" id="ARBA00022692"/>
    </source>
</evidence>
<dbReference type="PANTHER" id="PTHR24223">
    <property type="entry name" value="ATP-BINDING CASSETTE SUB-FAMILY C"/>
    <property type="match status" value="1"/>
</dbReference>
<dbReference type="EMBL" id="JAUKUD010000005">
    <property type="protein sequence ID" value="KAK0743403.1"/>
    <property type="molecule type" value="Genomic_DNA"/>
</dbReference>
<dbReference type="GO" id="GO:0005524">
    <property type="term" value="F:ATP binding"/>
    <property type="evidence" value="ECO:0007669"/>
    <property type="project" value="UniProtKB-KW"/>
</dbReference>
<feature type="transmembrane region" description="Helical" evidence="8">
    <location>
        <begin position="859"/>
        <end position="876"/>
    </location>
</feature>
<evidence type="ECO:0000256" key="6">
    <source>
        <dbReference type="ARBA" id="ARBA00022989"/>
    </source>
</evidence>
<feature type="transmembrane region" description="Helical" evidence="8">
    <location>
        <begin position="77"/>
        <end position="98"/>
    </location>
</feature>
<feature type="transmembrane region" description="Helical" evidence="8">
    <location>
        <begin position="136"/>
        <end position="155"/>
    </location>
</feature>
<dbReference type="PROSITE" id="PS50893">
    <property type="entry name" value="ABC_TRANSPORTER_2"/>
    <property type="match status" value="2"/>
</dbReference>
<dbReference type="CDD" id="cd18580">
    <property type="entry name" value="ABC_6TM_ABCC_D2"/>
    <property type="match status" value="1"/>
</dbReference>
<organism evidence="11 12">
    <name type="scientific">Schizothecium vesticola</name>
    <dbReference type="NCBI Taxonomy" id="314040"/>
    <lineage>
        <taxon>Eukaryota</taxon>
        <taxon>Fungi</taxon>
        <taxon>Dikarya</taxon>
        <taxon>Ascomycota</taxon>
        <taxon>Pezizomycotina</taxon>
        <taxon>Sordariomycetes</taxon>
        <taxon>Sordariomycetidae</taxon>
        <taxon>Sordariales</taxon>
        <taxon>Schizotheciaceae</taxon>
        <taxon>Schizothecium</taxon>
    </lineage>
</organism>
<dbReference type="SUPFAM" id="SSF52540">
    <property type="entry name" value="P-loop containing nucleoside triphosphate hydrolases"/>
    <property type="match status" value="2"/>
</dbReference>
<feature type="transmembrane region" description="Helical" evidence="8">
    <location>
        <begin position="110"/>
        <end position="130"/>
    </location>
</feature>
<keyword evidence="2" id="KW-0813">Transport</keyword>
<keyword evidence="3 8" id="KW-0812">Transmembrane</keyword>
<feature type="transmembrane region" description="Helical" evidence="8">
    <location>
        <begin position="952"/>
        <end position="976"/>
    </location>
</feature>
<feature type="domain" description="ABC transporter" evidence="9">
    <location>
        <begin position="549"/>
        <end position="771"/>
    </location>
</feature>
<feature type="domain" description="ABC transmembrane type-1" evidence="10">
    <location>
        <begin position="825"/>
        <end position="1102"/>
    </location>
</feature>
<dbReference type="PROSITE" id="PS00211">
    <property type="entry name" value="ABC_TRANSPORTER_1"/>
    <property type="match status" value="1"/>
</dbReference>
<dbReference type="FunFam" id="1.20.1560.10:FF:000066">
    <property type="entry name" value="ABC multidrug transporter (Eurofung)"/>
    <property type="match status" value="1"/>
</dbReference>
<evidence type="ECO:0000256" key="8">
    <source>
        <dbReference type="SAM" id="Phobius"/>
    </source>
</evidence>
<dbReference type="SMART" id="SM00382">
    <property type="entry name" value="AAA"/>
    <property type="match status" value="2"/>
</dbReference>
<sequence>MSESRKDEDLVRIFSAIYNVLFLLYLPYGRKGLLKARAAAVPKWLVLVKVAIGLSLAILLQTVLVRHLVSTHGHVDAIAVSMALPPAAAIALTALLFLEYSRSSKPSDLVCLYLVSSILCDVIALTLPPSRPHPAGGGQVAVLGRCVGYSLLLVLEHFRPRAVLRDPDADVELSPEERSSLLSRAFFSWINPILNKGYNNLILDEELPPLGKGLKPELTRATMLQAWEQRAMPETKIALPLALLRCIWRPMAAAAVPRLALILFQYSQPLLIKHSIRYVSTASVSTPIPLGYWLIVSSIVVYVGLALVAAASQHRINRLCLFTNSALIGLIHSKTMDAPSTPHASANAEAITLMSTDASDLSSIGQILLETLAYTLEVLIGFVLLAREVGWIWPLPLLLIIFCSRITHHLTLPLPARQRAWNAATQRRLATTSALLASIKPLKMLGLTAPLARRAQSLREEEIHAAAKVRWSMVWYNASANALGMFTPALTLTLFALLGSKNGSLGPETAFTTMAVLSMVTHPANMVLTLVPRGVATGAGFARIQGFLVRSAGTGTTQRRGTVGEGVAVEVKGVTLGGGGEVVVVTGPVGSGKSLLVRAVLGEGGTVGYCAQRVWLPGGTVKEVVMGMGGGDGEEEWYGRVVEGCGLRRDLDALPEGDGTQVGSGGMNLSGGQRARVALARAVFARCELVLLDDCFSALDGETERQVFANLLGPEGLFRKQGTTVVMVGNSTQFFEAADRVIILGDGGVKEQGAWRDLKRKGAAIKKFIPSNGDHHSTSDIPTANLAKLSAQLRARDEAAVDLARQTGDITLYGYYFRFAGVFNLVVLATCAASTAFFMTIPQYWLKLWTEESHGASPGFYITGFLLLSLMAWISTNGIMSSTVLRVAPESGLKLHKRLLDVVTGAFLSFFSENDAGTILNRFSQDIQLIDKQLPSALQATGVQVFKLIMQIIVLFMAQWWLSLSLPVCALVLYVVQKIYLRTSRQLRFLELESRAAVFSSFLESVDGIETIRAFNWRSHIINDNTSQLEASQRPEYLLMSLQRWLNIVLDLMAAAIATGVIAIAVLMRGRVSGGQVGVALNIMLVANSTLLKLVSNWTTLEVSLGAVSRTRILEKTTPSESGATADIPEGWPSRGEVRIEGVTASYGNDTPALRDVTLHVPPGKKTIICGRTGSGKSSLLLTLLRMLPSSSGTIKIDGIDISTLPRDLLRQRCFVVAAQDAVLLPGETLRFNLDPSGDTKTEEEEAMMDALQKTGLWPHFSSPPTDTADREYYDHPVLDRNFSSFPALSAGQTQLFAVARAVVKARVLTARGLRPVVLLDEVTAALDAEGEALVGRVVEGEFVGKGLAVVVVSHRVWGGRDRVVVMADGRVVDVGE</sequence>
<dbReference type="InterPro" id="IPR027417">
    <property type="entry name" value="P-loop_NTPase"/>
</dbReference>
<evidence type="ECO:0000256" key="5">
    <source>
        <dbReference type="ARBA" id="ARBA00022840"/>
    </source>
</evidence>
<dbReference type="InterPro" id="IPR050173">
    <property type="entry name" value="ABC_transporter_C-like"/>
</dbReference>
<feature type="transmembrane region" description="Helical" evidence="8">
    <location>
        <begin position="41"/>
        <end position="65"/>
    </location>
</feature>
<feature type="transmembrane region" description="Helical" evidence="8">
    <location>
        <begin position="1045"/>
        <end position="1067"/>
    </location>
</feature>
<keyword evidence="7 8" id="KW-0472">Membrane</keyword>
<dbReference type="GO" id="GO:0016887">
    <property type="term" value="F:ATP hydrolysis activity"/>
    <property type="evidence" value="ECO:0007669"/>
    <property type="project" value="InterPro"/>
</dbReference>
<keyword evidence="5" id="KW-0067">ATP-binding</keyword>
<name>A0AA40EQ21_9PEZI</name>
<keyword evidence="4" id="KW-0547">Nucleotide-binding</keyword>
<dbReference type="GO" id="GO:0016020">
    <property type="term" value="C:membrane"/>
    <property type="evidence" value="ECO:0007669"/>
    <property type="project" value="UniProtKB-SubCell"/>
</dbReference>
<dbReference type="GO" id="GO:0140359">
    <property type="term" value="F:ABC-type transporter activity"/>
    <property type="evidence" value="ECO:0007669"/>
    <property type="project" value="InterPro"/>
</dbReference>
<evidence type="ECO:0000256" key="2">
    <source>
        <dbReference type="ARBA" id="ARBA00022448"/>
    </source>
</evidence>
<dbReference type="InterPro" id="IPR036640">
    <property type="entry name" value="ABC1_TM_sf"/>
</dbReference>
<evidence type="ECO:0000256" key="4">
    <source>
        <dbReference type="ARBA" id="ARBA00022741"/>
    </source>
</evidence>
<dbReference type="InterPro" id="IPR003439">
    <property type="entry name" value="ABC_transporter-like_ATP-bd"/>
</dbReference>
<dbReference type="PROSITE" id="PS50929">
    <property type="entry name" value="ABC_TM1F"/>
    <property type="match status" value="2"/>
</dbReference>
<evidence type="ECO:0000259" key="10">
    <source>
        <dbReference type="PROSITE" id="PS50929"/>
    </source>
</evidence>
<proteinExistence type="predicted"/>
<evidence type="ECO:0000313" key="11">
    <source>
        <dbReference type="EMBL" id="KAK0743403.1"/>
    </source>
</evidence>
<evidence type="ECO:0000256" key="1">
    <source>
        <dbReference type="ARBA" id="ARBA00004141"/>
    </source>
</evidence>
<evidence type="ECO:0000259" key="9">
    <source>
        <dbReference type="PROSITE" id="PS50893"/>
    </source>
</evidence>
<feature type="transmembrane region" description="Helical" evidence="8">
    <location>
        <begin position="815"/>
        <end position="839"/>
    </location>
</feature>
<keyword evidence="12" id="KW-1185">Reference proteome</keyword>
<reference evidence="11" key="1">
    <citation type="submission" date="2023-06" db="EMBL/GenBank/DDBJ databases">
        <title>Genome-scale phylogeny and comparative genomics of the fungal order Sordariales.</title>
        <authorList>
            <consortium name="Lawrence Berkeley National Laboratory"/>
            <person name="Hensen N."/>
            <person name="Bonometti L."/>
            <person name="Westerberg I."/>
            <person name="Brannstrom I.O."/>
            <person name="Guillou S."/>
            <person name="Cros-Aarteil S."/>
            <person name="Calhoun S."/>
            <person name="Haridas S."/>
            <person name="Kuo A."/>
            <person name="Mondo S."/>
            <person name="Pangilinan J."/>
            <person name="Riley R."/>
            <person name="LaButti K."/>
            <person name="Andreopoulos B."/>
            <person name="Lipzen A."/>
            <person name="Chen C."/>
            <person name="Yanf M."/>
            <person name="Daum C."/>
            <person name="Ng V."/>
            <person name="Clum A."/>
            <person name="Steindorff A."/>
            <person name="Ohm R."/>
            <person name="Martin F."/>
            <person name="Silar P."/>
            <person name="Natvig D."/>
            <person name="Lalanne C."/>
            <person name="Gautier V."/>
            <person name="Ament-velasquez S.L."/>
            <person name="Kruys A."/>
            <person name="Hutchinson M.I."/>
            <person name="Powell A.J."/>
            <person name="Barry K."/>
            <person name="Miller A.N."/>
            <person name="Grigoriev I.V."/>
            <person name="Debuchy R."/>
            <person name="Gladieux P."/>
            <person name="Thoren M.H."/>
            <person name="Johannesson H."/>
        </authorList>
    </citation>
    <scope>NUCLEOTIDE SEQUENCE</scope>
    <source>
        <strain evidence="11">SMH3187-1</strain>
    </source>
</reference>
<dbReference type="Gene3D" id="1.20.1560.10">
    <property type="entry name" value="ABC transporter type 1, transmembrane domain"/>
    <property type="match status" value="2"/>
</dbReference>
<dbReference type="SUPFAM" id="SSF90123">
    <property type="entry name" value="ABC transporter transmembrane region"/>
    <property type="match status" value="2"/>
</dbReference>
<dbReference type="Pfam" id="PF00664">
    <property type="entry name" value="ABC_membrane"/>
    <property type="match status" value="1"/>
</dbReference>
<comment type="caution">
    <text evidence="11">The sequence shown here is derived from an EMBL/GenBank/DDBJ whole genome shotgun (WGS) entry which is preliminary data.</text>
</comment>
<evidence type="ECO:0000313" key="12">
    <source>
        <dbReference type="Proteomes" id="UP001172155"/>
    </source>
</evidence>
<evidence type="ECO:0000256" key="7">
    <source>
        <dbReference type="ARBA" id="ARBA00023136"/>
    </source>
</evidence>
<feature type="transmembrane region" description="Helical" evidence="8">
    <location>
        <begin position="290"/>
        <end position="311"/>
    </location>
</feature>
<keyword evidence="6 8" id="KW-1133">Transmembrane helix</keyword>
<dbReference type="InterPro" id="IPR011527">
    <property type="entry name" value="ABC1_TM_dom"/>
</dbReference>
<accession>A0AA40EQ21</accession>
<feature type="transmembrane region" description="Helical" evidence="8">
    <location>
        <begin position="12"/>
        <end position="29"/>
    </location>
</feature>